<protein>
    <recommendedName>
        <fullName evidence="4">YcxB-like protein domain-containing protein</fullName>
    </recommendedName>
</protein>
<name>A0ABS2P5H7_9BACI</name>
<reference evidence="2 3" key="1">
    <citation type="submission" date="2021-01" db="EMBL/GenBank/DDBJ databases">
        <title>Genomic Encyclopedia of Type Strains, Phase IV (KMG-IV): sequencing the most valuable type-strain genomes for metagenomic binning, comparative biology and taxonomic classification.</title>
        <authorList>
            <person name="Goeker M."/>
        </authorList>
    </citation>
    <scope>NUCLEOTIDE SEQUENCE [LARGE SCALE GENOMIC DNA]</scope>
    <source>
        <strain evidence="2 3">DSM 25879</strain>
    </source>
</reference>
<evidence type="ECO:0008006" key="4">
    <source>
        <dbReference type="Google" id="ProtNLM"/>
    </source>
</evidence>
<sequence length="174" mass="20262">MEKIELSYRFKPRDGKEGLRNLPRARLTERLMFIIMPLVVILTAIYSGMRDPFGIILLLIFGSAIFFGIFYVIIFIGLSAMGRIFYKKTFSDPSKKIRITYHLGDDFFTAGKDNLQIPIDKNLKLVTTKRNHLLYFGKMMKAKVLIIPKEYEGDKRYQEQVVIFINEVKKRLAA</sequence>
<keyword evidence="1" id="KW-0472">Membrane</keyword>
<evidence type="ECO:0000256" key="1">
    <source>
        <dbReference type="SAM" id="Phobius"/>
    </source>
</evidence>
<proteinExistence type="predicted"/>
<comment type="caution">
    <text evidence="2">The sequence shown here is derived from an EMBL/GenBank/DDBJ whole genome shotgun (WGS) entry which is preliminary data.</text>
</comment>
<keyword evidence="1" id="KW-1133">Transmembrane helix</keyword>
<accession>A0ABS2P5H7</accession>
<dbReference type="EMBL" id="JAFBED010000009">
    <property type="protein sequence ID" value="MBM7621650.1"/>
    <property type="molecule type" value="Genomic_DNA"/>
</dbReference>
<dbReference type="RefSeq" id="WP_204418428.1">
    <property type="nucleotide sequence ID" value="NZ_JAFBED010000009.1"/>
</dbReference>
<evidence type="ECO:0000313" key="3">
    <source>
        <dbReference type="Proteomes" id="UP000737402"/>
    </source>
</evidence>
<feature type="transmembrane region" description="Helical" evidence="1">
    <location>
        <begin position="31"/>
        <end position="49"/>
    </location>
</feature>
<keyword evidence="1" id="KW-0812">Transmembrane</keyword>
<gene>
    <name evidence="2" type="ORF">JOC95_003539</name>
</gene>
<evidence type="ECO:0000313" key="2">
    <source>
        <dbReference type="EMBL" id="MBM7621650.1"/>
    </source>
</evidence>
<keyword evidence="3" id="KW-1185">Reference proteome</keyword>
<feature type="transmembrane region" description="Helical" evidence="1">
    <location>
        <begin position="55"/>
        <end position="78"/>
    </location>
</feature>
<organism evidence="2 3">
    <name type="scientific">Sutcliffiella tianshenii</name>
    <dbReference type="NCBI Taxonomy" id="1463404"/>
    <lineage>
        <taxon>Bacteria</taxon>
        <taxon>Bacillati</taxon>
        <taxon>Bacillota</taxon>
        <taxon>Bacilli</taxon>
        <taxon>Bacillales</taxon>
        <taxon>Bacillaceae</taxon>
        <taxon>Sutcliffiella</taxon>
    </lineage>
</organism>
<dbReference type="Proteomes" id="UP000737402">
    <property type="component" value="Unassembled WGS sequence"/>
</dbReference>